<keyword evidence="2" id="KW-1185">Reference proteome</keyword>
<proteinExistence type="predicted"/>
<comment type="caution">
    <text evidence="1">The sequence shown here is derived from an EMBL/GenBank/DDBJ whole genome shotgun (WGS) entry which is preliminary data.</text>
</comment>
<name>T0FEG4_9LEPT</name>
<dbReference type="Proteomes" id="UP000015454">
    <property type="component" value="Unassembled WGS sequence"/>
</dbReference>
<sequence length="53" mass="6313">MLIESVYTKKGSIADRVKTYSKKVIDIFLRRIRVLDFSDFQNRPAILWLKILI</sequence>
<dbReference type="EMBL" id="AHMO02000007">
    <property type="protein sequence ID" value="EQA46276.1"/>
    <property type="molecule type" value="Genomic_DNA"/>
</dbReference>
<accession>T0FEG4</accession>
<evidence type="ECO:0000313" key="1">
    <source>
        <dbReference type="EMBL" id="EQA46276.1"/>
    </source>
</evidence>
<gene>
    <name evidence="1" type="ORF">LEP1GSC050_0457</name>
</gene>
<organism evidence="1 2">
    <name type="scientific">Leptospira broomii serovar Hurstbridge str. 5399</name>
    <dbReference type="NCBI Taxonomy" id="1049789"/>
    <lineage>
        <taxon>Bacteria</taxon>
        <taxon>Pseudomonadati</taxon>
        <taxon>Spirochaetota</taxon>
        <taxon>Spirochaetia</taxon>
        <taxon>Leptospirales</taxon>
        <taxon>Leptospiraceae</taxon>
        <taxon>Leptospira</taxon>
    </lineage>
</organism>
<dbReference type="STRING" id="1049789.LEP1GSC050_0457"/>
<reference evidence="1" key="1">
    <citation type="submission" date="2013-05" db="EMBL/GenBank/DDBJ databases">
        <authorList>
            <person name="Harkins D.M."/>
            <person name="Durkin A.S."/>
            <person name="Brinkac L.M."/>
            <person name="Haft D.H."/>
            <person name="Selengut J.D."/>
            <person name="Sanka R."/>
            <person name="DePew J."/>
            <person name="Purushe J."/>
            <person name="Hartskeerl R.A."/>
            <person name="Ahmed A."/>
            <person name="van der Linden H."/>
            <person name="Goris M.G.A."/>
            <person name="Vinetz J.M."/>
            <person name="Sutton G.G."/>
            <person name="Nierman W.C."/>
            <person name="Fouts D.E."/>
        </authorList>
    </citation>
    <scope>NUCLEOTIDE SEQUENCE [LARGE SCALE GENOMIC DNA]</scope>
    <source>
        <strain evidence="1">5399</strain>
    </source>
</reference>
<protein>
    <submittedName>
        <fullName evidence="1">Uncharacterized protein</fullName>
    </submittedName>
</protein>
<evidence type="ECO:0000313" key="2">
    <source>
        <dbReference type="Proteomes" id="UP000015454"/>
    </source>
</evidence>
<dbReference type="AlphaFoldDB" id="T0FEG4"/>